<reference evidence="5 6" key="1">
    <citation type="submission" date="2020-07" db="EMBL/GenBank/DDBJ databases">
        <title>Sequencing the genomes of 1000 actinobacteria strains.</title>
        <authorList>
            <person name="Klenk H.-P."/>
        </authorList>
    </citation>
    <scope>NUCLEOTIDE SEQUENCE [LARGE SCALE GENOMIC DNA]</scope>
    <source>
        <strain evidence="5 6">DSM 103164</strain>
    </source>
</reference>
<keyword evidence="3" id="KW-0663">Pyridoxal phosphate</keyword>
<dbReference type="GO" id="GO:0005737">
    <property type="term" value="C:cytoplasm"/>
    <property type="evidence" value="ECO:0007669"/>
    <property type="project" value="TreeGrafter"/>
</dbReference>
<dbReference type="Proteomes" id="UP000527616">
    <property type="component" value="Unassembled WGS sequence"/>
</dbReference>
<dbReference type="InterPro" id="IPR015422">
    <property type="entry name" value="PyrdxlP-dep_Trfase_small"/>
</dbReference>
<dbReference type="AlphaFoldDB" id="A0A7Z0D8V7"/>
<dbReference type="SUPFAM" id="SSF53383">
    <property type="entry name" value="PLP-dependent transferases"/>
    <property type="match status" value="1"/>
</dbReference>
<evidence type="ECO:0000256" key="3">
    <source>
        <dbReference type="ARBA" id="ARBA00022898"/>
    </source>
</evidence>
<dbReference type="GO" id="GO:0030170">
    <property type="term" value="F:pyridoxal phosphate binding"/>
    <property type="evidence" value="ECO:0007669"/>
    <property type="project" value="TreeGrafter"/>
</dbReference>
<comment type="similarity">
    <text evidence="2">Belongs to the SHMT family.</text>
</comment>
<dbReference type="InterPro" id="IPR015421">
    <property type="entry name" value="PyrdxlP-dep_Trfase_major"/>
</dbReference>
<dbReference type="EC" id="2.1.2.1" evidence="5"/>
<dbReference type="GO" id="GO:0046653">
    <property type="term" value="P:tetrahydrofolate metabolic process"/>
    <property type="evidence" value="ECO:0007669"/>
    <property type="project" value="TreeGrafter"/>
</dbReference>
<dbReference type="Gene3D" id="3.40.640.10">
    <property type="entry name" value="Type I PLP-dependent aspartate aminotransferase-like (Major domain)"/>
    <property type="match status" value="1"/>
</dbReference>
<dbReference type="GO" id="GO:0008168">
    <property type="term" value="F:methyltransferase activity"/>
    <property type="evidence" value="ECO:0007669"/>
    <property type="project" value="UniProtKB-KW"/>
</dbReference>
<dbReference type="InterPro" id="IPR049943">
    <property type="entry name" value="Ser_HO-MeTrfase-like"/>
</dbReference>
<dbReference type="Gene3D" id="3.90.1150.10">
    <property type="entry name" value="Aspartate Aminotransferase, domain 1"/>
    <property type="match status" value="1"/>
</dbReference>
<name>A0A7Z0D8V7_9ACTN</name>
<dbReference type="Pfam" id="PF00464">
    <property type="entry name" value="SHMT"/>
    <property type="match status" value="1"/>
</dbReference>
<organism evidence="5 6">
    <name type="scientific">Naumannella cuiyingiana</name>
    <dbReference type="NCBI Taxonomy" id="1347891"/>
    <lineage>
        <taxon>Bacteria</taxon>
        <taxon>Bacillati</taxon>
        <taxon>Actinomycetota</taxon>
        <taxon>Actinomycetes</taxon>
        <taxon>Propionibacteriales</taxon>
        <taxon>Propionibacteriaceae</taxon>
        <taxon>Naumannella</taxon>
    </lineage>
</organism>
<comment type="caution">
    <text evidence="5">The sequence shown here is derived from an EMBL/GenBank/DDBJ whole genome shotgun (WGS) entry which is preliminary data.</text>
</comment>
<dbReference type="GO" id="GO:0019264">
    <property type="term" value="P:glycine biosynthetic process from serine"/>
    <property type="evidence" value="ECO:0007669"/>
    <property type="project" value="TreeGrafter"/>
</dbReference>
<gene>
    <name evidence="5" type="ORF">GGQ54_001507</name>
</gene>
<evidence type="ECO:0000256" key="2">
    <source>
        <dbReference type="ARBA" id="ARBA00006376"/>
    </source>
</evidence>
<feature type="domain" description="Serine hydroxymethyltransferase-like" evidence="4">
    <location>
        <begin position="59"/>
        <end position="423"/>
    </location>
</feature>
<dbReference type="EMBL" id="JACBZS010000001">
    <property type="protein sequence ID" value="NYI70947.1"/>
    <property type="molecule type" value="Genomic_DNA"/>
</dbReference>
<dbReference type="InterPro" id="IPR039429">
    <property type="entry name" value="SHMT-like_dom"/>
</dbReference>
<dbReference type="GO" id="GO:0004372">
    <property type="term" value="F:glycine hydroxymethyltransferase activity"/>
    <property type="evidence" value="ECO:0007669"/>
    <property type="project" value="UniProtKB-EC"/>
</dbReference>
<dbReference type="RefSeq" id="WP_179444840.1">
    <property type="nucleotide sequence ID" value="NZ_JACBZS010000001.1"/>
</dbReference>
<keyword evidence="6" id="KW-1185">Reference proteome</keyword>
<dbReference type="PANTHER" id="PTHR11680">
    <property type="entry name" value="SERINE HYDROXYMETHYLTRANSFERASE"/>
    <property type="match status" value="1"/>
</dbReference>
<comment type="cofactor">
    <cofactor evidence="1">
        <name>pyridoxal 5'-phosphate</name>
        <dbReference type="ChEBI" id="CHEBI:597326"/>
    </cofactor>
</comment>
<accession>A0A7Z0D8V7</accession>
<dbReference type="GO" id="GO:0032259">
    <property type="term" value="P:methylation"/>
    <property type="evidence" value="ECO:0007669"/>
    <property type="project" value="UniProtKB-KW"/>
</dbReference>
<evidence type="ECO:0000313" key="6">
    <source>
        <dbReference type="Proteomes" id="UP000527616"/>
    </source>
</evidence>
<evidence type="ECO:0000259" key="4">
    <source>
        <dbReference type="Pfam" id="PF00464"/>
    </source>
</evidence>
<evidence type="ECO:0000313" key="5">
    <source>
        <dbReference type="EMBL" id="NYI70947.1"/>
    </source>
</evidence>
<proteinExistence type="inferred from homology"/>
<evidence type="ECO:0000256" key="1">
    <source>
        <dbReference type="ARBA" id="ARBA00001933"/>
    </source>
</evidence>
<keyword evidence="5" id="KW-0808">Transferase</keyword>
<keyword evidence="5" id="KW-0489">Methyltransferase</keyword>
<protein>
    <submittedName>
        <fullName evidence="5">Glycine hydroxymethyltransferase</fullName>
        <ecNumber evidence="5">2.1.2.1</ecNumber>
    </submittedName>
</protein>
<dbReference type="InterPro" id="IPR015424">
    <property type="entry name" value="PyrdxlP-dep_Trfase"/>
</dbReference>
<dbReference type="PANTHER" id="PTHR11680:SF35">
    <property type="entry name" value="SERINE HYDROXYMETHYLTRANSFERASE 1"/>
    <property type="match status" value="1"/>
</dbReference>
<sequence>MSERHVAGGGVDRPGSDVRPDRAARLAHERFVADIDAGHAGRDGREIAAGVAALLTSTAGERRANTLSLLASDNTSSAMSRSLLGSDLSTRVAEGLPGARFFPPGPINAGVDELEATLAHLAKRLFRAGFAEVRPLTTSMANESVLVALTRPGDAIMVHAMSSGGNMSYQAFGIAGRLGLVVHDLPADEWFGIDTERAVAAIERTRPRLIIVGGGKSLFPVDLTPLAEAAHRVGALVQLDAAHVGPLIAFGEHPDPFAQGADLITTGTHKMMGGPVGGLVLTEQPGLHAELSAVVHPSLLQTRDPARFAAAAVSLAEMVEFGAGYAAQCVANARRLAAGLGERGIGVFGAERRFTQTHQLFPHLPSTDQTGAAAERARRSGLLVHRSGLPGQTPQSATGMRLSVQEATRRGMAEAEMDRIADLLLGAFGAAAITAVRDGVRELLAEFAGVAYSFDDETSPDGEGGDGR</sequence>